<reference evidence="1 2" key="1">
    <citation type="submission" date="2019-06" db="EMBL/GenBank/DDBJ databases">
        <title>A novel bacterium of genus Pontibacter, isolated from marine sediment.</title>
        <authorList>
            <person name="Huang H."/>
            <person name="Mo K."/>
            <person name="Hu Y."/>
        </authorList>
    </citation>
    <scope>NUCLEOTIDE SEQUENCE [LARGE SCALE GENOMIC DNA]</scope>
    <source>
        <strain evidence="1 2">HB172049</strain>
    </source>
</reference>
<dbReference type="OrthoDB" id="947646at2"/>
<sequence length="214" mass="24397">MSIKDIFNKAKEEIKKEAKVLQGEELKDKVYQNENSYPTDQEAIAAFGRSKEKLFNVNAWTKLSGVNSTFELYDNRGHRTTALRPEIGYYLKIVLPASTIENWVQITDLREEENLAEFVVHPSEKPKALGEGEAAVKHFFIKEASSTFRVTREGNTLHGYEIGKNEGINNQGEEAGDRAVLNTFVAEGGWAIFQELQWDKLTRYLVHLEEAEEE</sequence>
<protein>
    <submittedName>
        <fullName evidence="1">Uncharacterized protein</fullName>
    </submittedName>
</protein>
<dbReference type="EMBL" id="VFRQ01000004">
    <property type="protein sequence ID" value="TPE44417.1"/>
    <property type="molecule type" value="Genomic_DNA"/>
</dbReference>
<proteinExistence type="predicted"/>
<comment type="caution">
    <text evidence="1">The sequence shown here is derived from an EMBL/GenBank/DDBJ whole genome shotgun (WGS) entry which is preliminary data.</text>
</comment>
<gene>
    <name evidence="1" type="ORF">FJM65_09730</name>
</gene>
<organism evidence="1 2">
    <name type="scientific">Pontibacter mangrovi</name>
    <dbReference type="NCBI Taxonomy" id="2589816"/>
    <lineage>
        <taxon>Bacteria</taxon>
        <taxon>Pseudomonadati</taxon>
        <taxon>Bacteroidota</taxon>
        <taxon>Cytophagia</taxon>
        <taxon>Cytophagales</taxon>
        <taxon>Hymenobacteraceae</taxon>
        <taxon>Pontibacter</taxon>
    </lineage>
</organism>
<name>A0A501WC76_9BACT</name>
<accession>A0A501WC76</accession>
<evidence type="ECO:0000313" key="1">
    <source>
        <dbReference type="EMBL" id="TPE44417.1"/>
    </source>
</evidence>
<dbReference type="Proteomes" id="UP000316727">
    <property type="component" value="Unassembled WGS sequence"/>
</dbReference>
<dbReference type="RefSeq" id="WP_140621308.1">
    <property type="nucleotide sequence ID" value="NZ_VFRQ01000004.1"/>
</dbReference>
<dbReference type="AlphaFoldDB" id="A0A501WC76"/>
<keyword evidence="2" id="KW-1185">Reference proteome</keyword>
<evidence type="ECO:0000313" key="2">
    <source>
        <dbReference type="Proteomes" id="UP000316727"/>
    </source>
</evidence>